<proteinExistence type="evidence at transcript level"/>
<name>D5AE48_PICSI</name>
<sequence>MIGSNIRFVCASTILLSLFHQPDFGIMNLTGERSDFDQFISSIYPIEFLCCLHGMYTSRYKNLFTYACN</sequence>
<dbReference type="AlphaFoldDB" id="D5AE48"/>
<evidence type="ECO:0000313" key="1">
    <source>
        <dbReference type="EMBL" id="ADE77817.1"/>
    </source>
</evidence>
<protein>
    <submittedName>
        <fullName evidence="1">Uncharacterized protein</fullName>
    </submittedName>
</protein>
<dbReference type="EMBL" id="BT124576">
    <property type="protein sequence ID" value="ADE77817.1"/>
    <property type="molecule type" value="mRNA"/>
</dbReference>
<organism evidence="1">
    <name type="scientific">Picea sitchensis</name>
    <name type="common">Sitka spruce</name>
    <name type="synonym">Pinus sitchensis</name>
    <dbReference type="NCBI Taxonomy" id="3332"/>
    <lineage>
        <taxon>Eukaryota</taxon>
        <taxon>Viridiplantae</taxon>
        <taxon>Streptophyta</taxon>
        <taxon>Embryophyta</taxon>
        <taxon>Tracheophyta</taxon>
        <taxon>Spermatophyta</taxon>
        <taxon>Pinopsida</taxon>
        <taxon>Pinidae</taxon>
        <taxon>Conifers I</taxon>
        <taxon>Pinales</taxon>
        <taxon>Pinaceae</taxon>
        <taxon>Picea</taxon>
    </lineage>
</organism>
<reference evidence="1" key="1">
    <citation type="submission" date="2010-04" db="EMBL/GenBank/DDBJ databases">
        <authorList>
            <person name="Reid K.E."/>
            <person name="Liao N."/>
            <person name="Chan S."/>
            <person name="Docking R."/>
            <person name="Taylor G."/>
            <person name="Moore R."/>
            <person name="Mayo M."/>
            <person name="Munro S."/>
            <person name="King J."/>
            <person name="Yanchuk A."/>
            <person name="Holt R."/>
            <person name="Jones S."/>
            <person name="Marra M."/>
            <person name="Ritland C.E."/>
            <person name="Ritland K."/>
            <person name="Bohlmann J."/>
        </authorList>
    </citation>
    <scope>NUCLEOTIDE SEQUENCE</scope>
    <source>
        <tissue evidence="1">Bud</tissue>
    </source>
</reference>
<accession>D5AE48</accession>